<dbReference type="Gene3D" id="3.70.10.10">
    <property type="match status" value="1"/>
</dbReference>
<dbReference type="GO" id="GO:0003677">
    <property type="term" value="F:DNA binding"/>
    <property type="evidence" value="ECO:0007669"/>
    <property type="project" value="UniProtKB-UniRule"/>
</dbReference>
<dbReference type="SUPFAM" id="SSF55979">
    <property type="entry name" value="DNA clamp"/>
    <property type="match status" value="3"/>
</dbReference>
<evidence type="ECO:0000259" key="12">
    <source>
        <dbReference type="Pfam" id="PF02767"/>
    </source>
</evidence>
<protein>
    <recommendedName>
        <fullName evidence="3 10">Beta sliding clamp</fullName>
    </recommendedName>
</protein>
<name>A0AAV4LDQ4_9BACL</name>
<feature type="domain" description="DNA polymerase III beta sliding clamp N-terminal" evidence="11">
    <location>
        <begin position="1"/>
        <end position="127"/>
    </location>
</feature>
<evidence type="ECO:0000256" key="10">
    <source>
        <dbReference type="PIRNR" id="PIRNR000804"/>
    </source>
</evidence>
<keyword evidence="5 10" id="KW-0808">Transferase</keyword>
<comment type="caution">
    <text evidence="14">The sequence shown here is derived from an EMBL/GenBank/DDBJ whole genome shotgun (WGS) entry which is preliminary data.</text>
</comment>
<dbReference type="GO" id="GO:0006271">
    <property type="term" value="P:DNA strand elongation involved in DNA replication"/>
    <property type="evidence" value="ECO:0007669"/>
    <property type="project" value="TreeGrafter"/>
</dbReference>
<dbReference type="PIRSF" id="PIRSF000804">
    <property type="entry name" value="DNA_pol_III_b"/>
    <property type="match status" value="1"/>
</dbReference>
<feature type="domain" description="DNA polymerase III beta sliding clamp C-terminal" evidence="13">
    <location>
        <begin position="255"/>
        <end position="376"/>
    </location>
</feature>
<dbReference type="PANTHER" id="PTHR30478:SF0">
    <property type="entry name" value="BETA SLIDING CLAMP"/>
    <property type="match status" value="1"/>
</dbReference>
<evidence type="ECO:0000256" key="8">
    <source>
        <dbReference type="ARBA" id="ARBA00022932"/>
    </source>
</evidence>
<dbReference type="GO" id="GO:0005737">
    <property type="term" value="C:cytoplasm"/>
    <property type="evidence" value="ECO:0007669"/>
    <property type="project" value="UniProtKB-SubCell"/>
</dbReference>
<dbReference type="InterPro" id="IPR001001">
    <property type="entry name" value="DNA_polIII_beta"/>
</dbReference>
<comment type="subcellular location">
    <subcellularLocation>
        <location evidence="1 10">Cytoplasm</location>
    </subcellularLocation>
</comment>
<dbReference type="Gene3D" id="3.10.150.10">
    <property type="entry name" value="DNA Polymerase III, subunit A, domain 2"/>
    <property type="match status" value="1"/>
</dbReference>
<evidence type="ECO:0000256" key="1">
    <source>
        <dbReference type="ARBA" id="ARBA00004496"/>
    </source>
</evidence>
<dbReference type="Pfam" id="PF02768">
    <property type="entry name" value="DNA_pol3_beta_3"/>
    <property type="match status" value="1"/>
</dbReference>
<dbReference type="RefSeq" id="WP_282199063.1">
    <property type="nucleotide sequence ID" value="NZ_BOQE01000001.1"/>
</dbReference>
<feature type="domain" description="DNA polymerase III beta sliding clamp central" evidence="12">
    <location>
        <begin position="137"/>
        <end position="252"/>
    </location>
</feature>
<dbReference type="InterPro" id="IPR022637">
    <property type="entry name" value="DNA_polIII_beta_cen"/>
</dbReference>
<dbReference type="InterPro" id="IPR046938">
    <property type="entry name" value="DNA_clamp_sf"/>
</dbReference>
<comment type="function">
    <text evidence="10">Confers DNA tethering and processivity to DNA polymerases and other proteins. Acts as a clamp, forming a ring around DNA (a reaction catalyzed by the clamp-loading complex) which diffuses in an ATP-independent manner freely and bidirectionally along dsDNA. Initially characterized for its ability to contact the catalytic subunit of DNA polymerase III (Pol III), a complex, multichain enzyme responsible for most of the replicative synthesis in bacteria; Pol III exhibits 3'-5' exonuclease proofreading activity. The beta chain is required for initiation of replication as well as for processivity of DNA replication.</text>
</comment>
<keyword evidence="4 10" id="KW-0963">Cytoplasm</keyword>
<dbReference type="SMART" id="SM00480">
    <property type="entry name" value="POL3Bc"/>
    <property type="match status" value="1"/>
</dbReference>
<dbReference type="Pfam" id="PF02767">
    <property type="entry name" value="DNA_pol3_beta_2"/>
    <property type="match status" value="1"/>
</dbReference>
<dbReference type="PANTHER" id="PTHR30478">
    <property type="entry name" value="DNA POLYMERASE III SUBUNIT BETA"/>
    <property type="match status" value="1"/>
</dbReference>
<dbReference type="InterPro" id="IPR022635">
    <property type="entry name" value="DNA_polIII_beta_C"/>
</dbReference>
<keyword evidence="8 10" id="KW-0239">DNA-directed DNA polymerase</keyword>
<accession>A0AAV4LDQ4</accession>
<dbReference type="InterPro" id="IPR022634">
    <property type="entry name" value="DNA_polIII_beta_N"/>
</dbReference>
<dbReference type="Pfam" id="PF00712">
    <property type="entry name" value="DNA_pol3_beta"/>
    <property type="match status" value="1"/>
</dbReference>
<organism evidence="14 15">
    <name type="scientific">Collibacillus ludicampi</name>
    <dbReference type="NCBI Taxonomy" id="2771369"/>
    <lineage>
        <taxon>Bacteria</taxon>
        <taxon>Bacillati</taxon>
        <taxon>Bacillota</taxon>
        <taxon>Bacilli</taxon>
        <taxon>Bacillales</taxon>
        <taxon>Alicyclobacillaceae</taxon>
        <taxon>Collibacillus</taxon>
    </lineage>
</organism>
<dbReference type="CDD" id="cd00140">
    <property type="entry name" value="beta_clamp"/>
    <property type="match status" value="1"/>
</dbReference>
<dbReference type="EMBL" id="BOQE01000001">
    <property type="protein sequence ID" value="GIM45901.1"/>
    <property type="molecule type" value="Genomic_DNA"/>
</dbReference>
<evidence type="ECO:0000256" key="2">
    <source>
        <dbReference type="ARBA" id="ARBA00010752"/>
    </source>
</evidence>
<gene>
    <name evidence="14" type="primary">dnaN_1</name>
    <name evidence="14" type="ORF">DNHGIG_14500</name>
</gene>
<dbReference type="NCBIfam" id="TIGR00663">
    <property type="entry name" value="dnan"/>
    <property type="match status" value="1"/>
</dbReference>
<dbReference type="GO" id="GO:0009360">
    <property type="term" value="C:DNA polymerase III complex"/>
    <property type="evidence" value="ECO:0007669"/>
    <property type="project" value="InterPro"/>
</dbReference>
<comment type="subunit">
    <text evidence="10">Forms a ring-shaped head-to-tail homodimer around DNA.</text>
</comment>
<evidence type="ECO:0000256" key="9">
    <source>
        <dbReference type="ARBA" id="ARBA00023125"/>
    </source>
</evidence>
<dbReference type="Proteomes" id="UP001057291">
    <property type="component" value="Unassembled WGS sequence"/>
</dbReference>
<reference evidence="14" key="1">
    <citation type="journal article" date="2023" name="Int. J. Syst. Evol. Microbiol.">
        <title>Collibacillus ludicampi gen. nov., sp. nov., a new soil bacterium of the family Alicyclobacillaceae.</title>
        <authorList>
            <person name="Jojima T."/>
            <person name="Ioku Y."/>
            <person name="Fukuta Y."/>
            <person name="Shirasaka N."/>
            <person name="Matsumura Y."/>
            <person name="Mori M."/>
        </authorList>
    </citation>
    <scope>NUCLEOTIDE SEQUENCE</scope>
    <source>
        <strain evidence="14">TP075</strain>
    </source>
</reference>
<evidence type="ECO:0000256" key="7">
    <source>
        <dbReference type="ARBA" id="ARBA00022705"/>
    </source>
</evidence>
<comment type="similarity">
    <text evidence="2 10">Belongs to the beta sliding clamp family.</text>
</comment>
<dbReference type="GO" id="GO:0008408">
    <property type="term" value="F:3'-5' exonuclease activity"/>
    <property type="evidence" value="ECO:0007669"/>
    <property type="project" value="InterPro"/>
</dbReference>
<evidence type="ECO:0000256" key="3">
    <source>
        <dbReference type="ARBA" id="ARBA00021035"/>
    </source>
</evidence>
<evidence type="ECO:0000256" key="4">
    <source>
        <dbReference type="ARBA" id="ARBA00022490"/>
    </source>
</evidence>
<keyword evidence="7 10" id="KW-0235">DNA replication</keyword>
<evidence type="ECO:0000313" key="14">
    <source>
        <dbReference type="EMBL" id="GIM45901.1"/>
    </source>
</evidence>
<proteinExistence type="inferred from homology"/>
<keyword evidence="9" id="KW-0238">DNA-binding</keyword>
<evidence type="ECO:0000259" key="11">
    <source>
        <dbReference type="Pfam" id="PF00712"/>
    </source>
</evidence>
<evidence type="ECO:0000256" key="5">
    <source>
        <dbReference type="ARBA" id="ARBA00022679"/>
    </source>
</evidence>
<evidence type="ECO:0000259" key="13">
    <source>
        <dbReference type="Pfam" id="PF02768"/>
    </source>
</evidence>
<sequence length="378" mass="42520">MKIFIQRNALLSAIQHVQKAVTSKTTIPVLSGIKLSVDRNGLRMTATDLEIGIETFVPAYMDDEEIVKVEEEGSIVLPARYFSEIIRKLPYQQIELEVKENYLTTICGGTSEFNLLGLDAEEFPRLPQVMGDRIFSISSDVFKEMIRQTVFATSTEEIRPILTGVVLSLKDGLLRLVATDSHRLAQREETVEAPADLTLSNVIIPGKSLNELGRLLPDDDQLVDIVVANNQILIKMENTQFYSRLIDGQYPDTSRLFPTTFKTSILVNTKELYNAIERASLIARENNNNIVRFMITPEQIKITSTSADVGKVTETFIPKEVKGEELLLAFNAKYIMDALRVFDAEEILVEFTGSMSPFILKIPGETKIMQLVLPIRMN</sequence>
<keyword evidence="15" id="KW-1185">Reference proteome</keyword>
<evidence type="ECO:0000313" key="15">
    <source>
        <dbReference type="Proteomes" id="UP001057291"/>
    </source>
</evidence>
<evidence type="ECO:0000256" key="6">
    <source>
        <dbReference type="ARBA" id="ARBA00022695"/>
    </source>
</evidence>
<dbReference type="GO" id="GO:0003887">
    <property type="term" value="F:DNA-directed DNA polymerase activity"/>
    <property type="evidence" value="ECO:0007669"/>
    <property type="project" value="UniProtKB-UniRule"/>
</dbReference>
<dbReference type="AlphaFoldDB" id="A0AAV4LDQ4"/>
<keyword evidence="6 10" id="KW-0548">Nucleotidyltransferase</keyword>